<dbReference type="InterPro" id="IPR050282">
    <property type="entry name" value="Cycloisomerase_2"/>
</dbReference>
<dbReference type="InterPro" id="IPR019405">
    <property type="entry name" value="Lactonase_7-beta_prop"/>
</dbReference>
<keyword evidence="3" id="KW-0413">Isomerase</keyword>
<organism evidence="3 4">
    <name type="scientific">Xylona heveae (strain CBS 132557 / TC161)</name>
    <dbReference type="NCBI Taxonomy" id="1328760"/>
    <lineage>
        <taxon>Eukaryota</taxon>
        <taxon>Fungi</taxon>
        <taxon>Dikarya</taxon>
        <taxon>Ascomycota</taxon>
        <taxon>Pezizomycotina</taxon>
        <taxon>Xylonomycetes</taxon>
        <taxon>Xylonales</taxon>
        <taxon>Xylonaceae</taxon>
        <taxon>Xylona</taxon>
    </lineage>
</organism>
<evidence type="ECO:0000313" key="3">
    <source>
        <dbReference type="EMBL" id="KZF19265.1"/>
    </source>
</evidence>
<evidence type="ECO:0000256" key="1">
    <source>
        <dbReference type="ARBA" id="ARBA00005564"/>
    </source>
</evidence>
<proteinExistence type="inferred from homology"/>
<dbReference type="Pfam" id="PF10282">
    <property type="entry name" value="Lactonase"/>
    <property type="match status" value="1"/>
</dbReference>
<feature type="chain" id="PRO_5007854914" evidence="2">
    <location>
        <begin position="18"/>
        <end position="401"/>
    </location>
</feature>
<reference evidence="3 4" key="1">
    <citation type="journal article" date="2016" name="Fungal Biol.">
        <title>The genome of Xylona heveae provides a window into fungal endophytism.</title>
        <authorList>
            <person name="Gazis R."/>
            <person name="Kuo A."/>
            <person name="Riley R."/>
            <person name="LaButti K."/>
            <person name="Lipzen A."/>
            <person name="Lin J."/>
            <person name="Amirebrahimi M."/>
            <person name="Hesse C.N."/>
            <person name="Spatafora J.W."/>
            <person name="Henrissat B."/>
            <person name="Hainaut M."/>
            <person name="Grigoriev I.V."/>
            <person name="Hibbett D.S."/>
        </authorList>
    </citation>
    <scope>NUCLEOTIDE SEQUENCE [LARGE SCALE GENOMIC DNA]</scope>
    <source>
        <strain evidence="3 4">TC161</strain>
    </source>
</reference>
<dbReference type="PANTHER" id="PTHR30344">
    <property type="entry name" value="6-PHOSPHOGLUCONOLACTONASE-RELATED"/>
    <property type="match status" value="1"/>
</dbReference>
<name>A0A164ZM34_XYLHT</name>
<dbReference type="EMBL" id="KV407467">
    <property type="protein sequence ID" value="KZF19265.1"/>
    <property type="molecule type" value="Genomic_DNA"/>
</dbReference>
<comment type="similarity">
    <text evidence="1">Belongs to the cycloisomerase 2 family.</text>
</comment>
<gene>
    <name evidence="3" type="ORF">L228DRAFT_264014</name>
</gene>
<dbReference type="GO" id="GO:0017057">
    <property type="term" value="F:6-phosphogluconolactonase activity"/>
    <property type="evidence" value="ECO:0007669"/>
    <property type="project" value="TreeGrafter"/>
</dbReference>
<dbReference type="GeneID" id="28899677"/>
<dbReference type="PANTHER" id="PTHR30344:SF1">
    <property type="entry name" value="6-PHOSPHOGLUCONOLACTONASE"/>
    <property type="match status" value="1"/>
</dbReference>
<dbReference type="InterPro" id="IPR011045">
    <property type="entry name" value="N2O_reductase_N"/>
</dbReference>
<accession>A0A164ZM34</accession>
<dbReference type="SUPFAM" id="SSF50974">
    <property type="entry name" value="Nitrous oxide reductase, N-terminal domain"/>
    <property type="match status" value="1"/>
</dbReference>
<dbReference type="RefSeq" id="XP_018184820.1">
    <property type="nucleotide sequence ID" value="XM_018334540.1"/>
</dbReference>
<protein>
    <submittedName>
        <fullName evidence="3">Putative isomerase YbhE</fullName>
    </submittedName>
</protein>
<dbReference type="Proteomes" id="UP000076632">
    <property type="component" value="Unassembled WGS sequence"/>
</dbReference>
<dbReference type="Gene3D" id="2.130.10.10">
    <property type="entry name" value="YVTN repeat-like/Quinoprotein amine dehydrogenase"/>
    <property type="match status" value="1"/>
</dbReference>
<evidence type="ECO:0000256" key="2">
    <source>
        <dbReference type="SAM" id="SignalP"/>
    </source>
</evidence>
<feature type="signal peptide" evidence="2">
    <location>
        <begin position="1"/>
        <end position="17"/>
    </location>
</feature>
<evidence type="ECO:0000313" key="4">
    <source>
        <dbReference type="Proteomes" id="UP000076632"/>
    </source>
</evidence>
<dbReference type="STRING" id="1328760.A0A164ZM34"/>
<dbReference type="OMA" id="FVWTATR"/>
<sequence>MYLSFASLVALATSAAAKNLFVSSYAGSITSLSLTESYDGYYDLRAVSSTNASSPNPSWLTLSPQHRTLYCMDEGLEVPNGSLTSYKVHDDGSLVKLDRKATISGPVSGVIYNGVKGSSAMAIAHYTGHGLSVWDLSRQGQVEEIQNFTFTLPHPGANPVRQDSSHPHEAILDPTGQYVLSPDLGADLVRVFKIDPKTTLLKESEPLKLNPGYGPRHGLFWFPRGKPQKQVPIYFYLVSELTSHIDGFKVTYPAAGGISFEKIFETTSYGGPEKPDGALAAEIQLSPDNRFITVSNRNDSSFIIPSTGSGNSTNATIEYSDSLATFKPQLDGSLDFVELAPAGGSIPRQFSISKTGEFFAVGLSDSSRVVILARDIASGVVLGPVAEIHIDGEVTCVVWDE</sequence>
<dbReference type="InParanoid" id="A0A164ZM34"/>
<dbReference type="AlphaFoldDB" id="A0A164ZM34"/>
<dbReference type="OrthoDB" id="9972196at2759"/>
<keyword evidence="4" id="KW-1185">Reference proteome</keyword>
<keyword evidence="2" id="KW-0732">Signal</keyword>
<dbReference type="InterPro" id="IPR015943">
    <property type="entry name" value="WD40/YVTN_repeat-like_dom_sf"/>
</dbReference>
<dbReference type="GO" id="GO:0016853">
    <property type="term" value="F:isomerase activity"/>
    <property type="evidence" value="ECO:0007669"/>
    <property type="project" value="UniProtKB-KW"/>
</dbReference>